<dbReference type="AlphaFoldDB" id="A0A0H2UAQ5"/>
<dbReference type="Gene3D" id="3.30.460.10">
    <property type="entry name" value="Beta Polymerase, domain 2"/>
    <property type="match status" value="1"/>
</dbReference>
<name>A0A0H2UAQ5_MAGP6</name>
<feature type="repeat" description="ANK" evidence="3">
    <location>
        <begin position="420"/>
        <end position="452"/>
    </location>
</feature>
<accession>A0A0H2UAQ5</accession>
<dbReference type="PROSITE" id="PS50088">
    <property type="entry name" value="ANK_REPEAT"/>
    <property type="match status" value="2"/>
</dbReference>
<feature type="non-terminal residue" evidence="5">
    <location>
        <position position="498"/>
    </location>
</feature>
<evidence type="ECO:0000259" key="4">
    <source>
        <dbReference type="SMART" id="SM00954"/>
    </source>
</evidence>
<dbReference type="GO" id="GO:0015969">
    <property type="term" value="P:guanosine tetraphosphate metabolic process"/>
    <property type="evidence" value="ECO:0007669"/>
    <property type="project" value="InterPro"/>
</dbReference>
<dbReference type="SMART" id="SM00954">
    <property type="entry name" value="RelA_SpoT"/>
    <property type="match status" value="1"/>
</dbReference>
<dbReference type="Pfam" id="PF12796">
    <property type="entry name" value="Ank_2"/>
    <property type="match status" value="1"/>
</dbReference>
<dbReference type="PROSITE" id="PS50297">
    <property type="entry name" value="ANK_REP_REGION"/>
    <property type="match status" value="2"/>
</dbReference>
<dbReference type="InterPro" id="IPR036770">
    <property type="entry name" value="Ankyrin_rpt-contain_sf"/>
</dbReference>
<evidence type="ECO:0000256" key="2">
    <source>
        <dbReference type="ARBA" id="ARBA00023043"/>
    </source>
</evidence>
<proteinExistence type="predicted"/>
<dbReference type="SMART" id="SM00248">
    <property type="entry name" value="ANK"/>
    <property type="match status" value="3"/>
</dbReference>
<feature type="domain" description="RelA/SpoT" evidence="4">
    <location>
        <begin position="111"/>
        <end position="260"/>
    </location>
</feature>
<dbReference type="PANTHER" id="PTHR24173">
    <property type="entry name" value="ANKYRIN REPEAT CONTAINING"/>
    <property type="match status" value="1"/>
</dbReference>
<keyword evidence="1" id="KW-0677">Repeat</keyword>
<dbReference type="InterPro" id="IPR007685">
    <property type="entry name" value="RelA_SpoT"/>
</dbReference>
<dbReference type="InterPro" id="IPR043519">
    <property type="entry name" value="NT_sf"/>
</dbReference>
<dbReference type="EMBL" id="GL877152">
    <property type="protein sequence ID" value="KLU93208.1"/>
    <property type="molecule type" value="Genomic_DNA"/>
</dbReference>
<evidence type="ECO:0000313" key="5">
    <source>
        <dbReference type="EMBL" id="KLU93208.1"/>
    </source>
</evidence>
<reference evidence="5" key="1">
    <citation type="submission" date="2010-05" db="EMBL/GenBank/DDBJ databases">
        <title>The Genome Sequence of Magnaporthe poae strain ATCC 64411.</title>
        <authorList>
            <consortium name="The Broad Institute Genome Sequencing Platform"/>
            <consortium name="Broad Institute Genome Sequencing Center for Infectious Disease"/>
            <person name="Ma L.-J."/>
            <person name="Dead R."/>
            <person name="Young S."/>
            <person name="Zeng Q."/>
            <person name="Koehrsen M."/>
            <person name="Alvarado L."/>
            <person name="Berlin A."/>
            <person name="Chapman S.B."/>
            <person name="Chen Z."/>
            <person name="Freedman E."/>
            <person name="Gellesch M."/>
            <person name="Goldberg J."/>
            <person name="Griggs A."/>
            <person name="Gujja S."/>
            <person name="Heilman E.R."/>
            <person name="Heiman D."/>
            <person name="Hepburn T."/>
            <person name="Howarth C."/>
            <person name="Jen D."/>
            <person name="Larson L."/>
            <person name="Mehta T."/>
            <person name="Neiman D."/>
            <person name="Pearson M."/>
            <person name="Roberts A."/>
            <person name="Saif S."/>
            <person name="Shea T."/>
            <person name="Shenoy N."/>
            <person name="Sisk P."/>
            <person name="Stolte C."/>
            <person name="Sykes S."/>
            <person name="Walk T."/>
            <person name="White J."/>
            <person name="Yandava C."/>
            <person name="Haas B."/>
            <person name="Nusbaum C."/>
            <person name="Birren B."/>
        </authorList>
    </citation>
    <scope>NUCLEOTIDE SEQUENCE</scope>
    <source>
        <strain evidence="5">ATCC 64411</strain>
    </source>
</reference>
<protein>
    <recommendedName>
        <fullName evidence="4">RelA/SpoT domain-containing protein</fullName>
    </recommendedName>
</protein>
<sequence>MASDSPQEPPKVNKLEEILKEFKEVYDGEVREYRRCLNVVAQDLRHVLAQEAIRHLPIAARVKAWDSISGTAQRRQEDRLAAQTIRDKMVEQKENWEQHFDRYKMSKTDLGYFGSLGEVERVFHDMLGARIVLYFPSDARKTLDLLRDAGYESAKRPKRMGGLADAKRLWKLHAKWLAASASDAAPADDLDLDGLEKQFSGYGAIHLAVKVPERLRPRDLGPHAEAIWARRVVEIQVGTVIMHAWAEVEHDITYKTHGREVPEDDQAMLDMLNGLALASEMGMRRFRSSPVSPSPVAEEEEELRSWLHQLYIANRRSVPSEWVDMDRLWDFLVQGHTNRRDAFLSLAKAAWSTLQEAERTAGLELDHLFPHMLMDKGVPADLIETACRRVGLLQAAYDGQEAVVRLLLEKGVSREPKDRDGDTPLSLAAIRGHEAVVRLLLEKGVNREAKNRYGATPLLWAAMKGHEAIVKLLLEKGSNWEAEDDYGNTALSWAARQG</sequence>
<dbReference type="InterPro" id="IPR002110">
    <property type="entry name" value="Ankyrin_rpt"/>
</dbReference>
<dbReference type="Pfam" id="PF04607">
    <property type="entry name" value="RelA_SpoT"/>
    <property type="match status" value="1"/>
</dbReference>
<dbReference type="PANTHER" id="PTHR24173:SF74">
    <property type="entry name" value="ANKYRIN REPEAT DOMAIN-CONTAINING PROTEIN 16"/>
    <property type="match status" value="1"/>
</dbReference>
<dbReference type="SUPFAM" id="SSF48403">
    <property type="entry name" value="Ankyrin repeat"/>
    <property type="match status" value="1"/>
</dbReference>
<reference evidence="5" key="2">
    <citation type="submission" date="2011-03" db="EMBL/GenBank/DDBJ databases">
        <title>Annotation of Magnaporthe poae ATCC 64411.</title>
        <authorList>
            <person name="Ma L.-J."/>
            <person name="Dead R."/>
            <person name="Young S.K."/>
            <person name="Zeng Q."/>
            <person name="Gargeya S."/>
            <person name="Fitzgerald M."/>
            <person name="Haas B."/>
            <person name="Abouelleil A."/>
            <person name="Alvarado L."/>
            <person name="Arachchi H.M."/>
            <person name="Berlin A."/>
            <person name="Brown A."/>
            <person name="Chapman S.B."/>
            <person name="Chen Z."/>
            <person name="Dunbar C."/>
            <person name="Freedman E."/>
            <person name="Gearin G."/>
            <person name="Gellesch M."/>
            <person name="Goldberg J."/>
            <person name="Griggs A."/>
            <person name="Gujja S."/>
            <person name="Heiman D."/>
            <person name="Howarth C."/>
            <person name="Larson L."/>
            <person name="Lui A."/>
            <person name="MacDonald P.J.P."/>
            <person name="Mehta T."/>
            <person name="Montmayeur A."/>
            <person name="Murphy C."/>
            <person name="Neiman D."/>
            <person name="Pearson M."/>
            <person name="Priest M."/>
            <person name="Roberts A."/>
            <person name="Saif S."/>
            <person name="Shea T."/>
            <person name="Shenoy N."/>
            <person name="Sisk P."/>
            <person name="Stolte C."/>
            <person name="Sykes S."/>
            <person name="Yandava C."/>
            <person name="Wortman J."/>
            <person name="Nusbaum C."/>
            <person name="Birren B."/>
        </authorList>
    </citation>
    <scope>NUCLEOTIDE SEQUENCE</scope>
    <source>
        <strain evidence="5">ATCC 64411</strain>
    </source>
</reference>
<dbReference type="Gene3D" id="1.25.40.20">
    <property type="entry name" value="Ankyrin repeat-containing domain"/>
    <property type="match status" value="2"/>
</dbReference>
<dbReference type="PRINTS" id="PR01415">
    <property type="entry name" value="ANKYRIN"/>
</dbReference>
<gene>
    <name evidence="5" type="ORF">MAPG_12145</name>
</gene>
<evidence type="ECO:0000256" key="1">
    <source>
        <dbReference type="ARBA" id="ARBA00022737"/>
    </source>
</evidence>
<evidence type="ECO:0000256" key="3">
    <source>
        <dbReference type="PROSITE-ProRule" id="PRU00023"/>
    </source>
</evidence>
<organism evidence="5">
    <name type="scientific">Magnaporthiopsis poae (strain ATCC 64411 / 73-15)</name>
    <name type="common">Kentucky bluegrass fungus</name>
    <name type="synonym">Magnaporthe poae</name>
    <dbReference type="NCBI Taxonomy" id="644358"/>
    <lineage>
        <taxon>Eukaryota</taxon>
        <taxon>Fungi</taxon>
        <taxon>Dikarya</taxon>
        <taxon>Ascomycota</taxon>
        <taxon>Pezizomycotina</taxon>
        <taxon>Sordariomycetes</taxon>
        <taxon>Sordariomycetidae</taxon>
        <taxon>Magnaporthales</taxon>
        <taxon>Magnaporthaceae</taxon>
        <taxon>Magnaporthiopsis</taxon>
    </lineage>
</organism>
<keyword evidence="2 3" id="KW-0040">ANK repeat</keyword>
<feature type="repeat" description="ANK" evidence="3">
    <location>
        <begin position="453"/>
        <end position="485"/>
    </location>
</feature>
<dbReference type="SUPFAM" id="SSF81301">
    <property type="entry name" value="Nucleotidyltransferase"/>
    <property type="match status" value="1"/>
</dbReference>
<dbReference type="VEuPathDB" id="FungiDB:MAPG_12145"/>
<dbReference type="OrthoDB" id="341259at2759"/>